<dbReference type="Pfam" id="PF12729">
    <property type="entry name" value="4HB_MCP_1"/>
    <property type="match status" value="1"/>
</dbReference>
<feature type="domain" description="Methyl-accepting transducer" evidence="8">
    <location>
        <begin position="276"/>
        <end position="512"/>
    </location>
</feature>
<dbReference type="PANTHER" id="PTHR32089:SF112">
    <property type="entry name" value="LYSOZYME-LIKE PROTEIN-RELATED"/>
    <property type="match status" value="1"/>
</dbReference>
<evidence type="ECO:0000256" key="4">
    <source>
        <dbReference type="ARBA" id="ARBA00023224"/>
    </source>
</evidence>
<dbReference type="InterPro" id="IPR003660">
    <property type="entry name" value="HAMP_dom"/>
</dbReference>
<dbReference type="Gene3D" id="1.10.287.950">
    <property type="entry name" value="Methyl-accepting chemotaxis protein"/>
    <property type="match status" value="1"/>
</dbReference>
<feature type="domain" description="HAMP" evidence="9">
    <location>
        <begin position="204"/>
        <end position="257"/>
    </location>
</feature>
<evidence type="ECO:0000313" key="11">
    <source>
        <dbReference type="Proteomes" id="UP000593802"/>
    </source>
</evidence>
<reference evidence="10 11" key="1">
    <citation type="submission" date="2020-08" db="EMBL/GenBank/DDBJ databases">
        <title>Complete Genome Sequence of Effusibacillus dendaii Strain skT53, Isolated from Farmland soil.</title>
        <authorList>
            <person name="Konishi T."/>
            <person name="Kawasaki H."/>
        </authorList>
    </citation>
    <scope>NUCLEOTIDE SEQUENCE [LARGE SCALE GENOMIC DNA]</scope>
    <source>
        <strain evidence="11">skT53</strain>
    </source>
</reference>
<dbReference type="GO" id="GO:0007165">
    <property type="term" value="P:signal transduction"/>
    <property type="evidence" value="ECO:0007669"/>
    <property type="project" value="UniProtKB-KW"/>
</dbReference>
<dbReference type="PROSITE" id="PS50885">
    <property type="entry name" value="HAMP"/>
    <property type="match status" value="1"/>
</dbReference>
<dbReference type="SMART" id="SM00304">
    <property type="entry name" value="HAMP"/>
    <property type="match status" value="2"/>
</dbReference>
<dbReference type="KEGG" id="eff:skT53_20600"/>
<keyword evidence="4 6" id="KW-0807">Transducer</keyword>
<name>A0A7I8DAF2_9BACL</name>
<feature type="transmembrane region" description="Helical" evidence="7">
    <location>
        <begin position="182"/>
        <end position="203"/>
    </location>
</feature>
<dbReference type="RefSeq" id="WP_200756719.1">
    <property type="nucleotide sequence ID" value="NZ_AP023366.1"/>
</dbReference>
<dbReference type="PANTHER" id="PTHR32089">
    <property type="entry name" value="METHYL-ACCEPTING CHEMOTAXIS PROTEIN MCPB"/>
    <property type="match status" value="1"/>
</dbReference>
<proteinExistence type="inferred from homology"/>
<organism evidence="10 11">
    <name type="scientific">Effusibacillus dendaii</name>
    <dbReference type="NCBI Taxonomy" id="2743772"/>
    <lineage>
        <taxon>Bacteria</taxon>
        <taxon>Bacillati</taxon>
        <taxon>Bacillota</taxon>
        <taxon>Bacilli</taxon>
        <taxon>Bacillales</taxon>
        <taxon>Alicyclobacillaceae</taxon>
        <taxon>Effusibacillus</taxon>
    </lineage>
</organism>
<evidence type="ECO:0000256" key="1">
    <source>
        <dbReference type="ARBA" id="ARBA00004236"/>
    </source>
</evidence>
<dbReference type="Gene3D" id="6.10.340.10">
    <property type="match status" value="1"/>
</dbReference>
<dbReference type="CDD" id="cd06225">
    <property type="entry name" value="HAMP"/>
    <property type="match status" value="1"/>
</dbReference>
<dbReference type="PROSITE" id="PS50111">
    <property type="entry name" value="CHEMOTAXIS_TRANSDUC_2"/>
    <property type="match status" value="1"/>
</dbReference>
<keyword evidence="11" id="KW-1185">Reference proteome</keyword>
<dbReference type="Pfam" id="PF00672">
    <property type="entry name" value="HAMP"/>
    <property type="match status" value="1"/>
</dbReference>
<keyword evidence="7" id="KW-0812">Transmembrane</keyword>
<evidence type="ECO:0008006" key="12">
    <source>
        <dbReference type="Google" id="ProtNLM"/>
    </source>
</evidence>
<protein>
    <recommendedName>
        <fullName evidence="12">Methyl-accepting chemotaxis protein</fullName>
    </recommendedName>
</protein>
<evidence type="ECO:0000256" key="7">
    <source>
        <dbReference type="SAM" id="Phobius"/>
    </source>
</evidence>
<keyword evidence="3 7" id="KW-0472">Membrane</keyword>
<evidence type="ECO:0000256" key="3">
    <source>
        <dbReference type="ARBA" id="ARBA00023136"/>
    </source>
</evidence>
<evidence type="ECO:0000256" key="6">
    <source>
        <dbReference type="PROSITE-ProRule" id="PRU00284"/>
    </source>
</evidence>
<dbReference type="GO" id="GO:0005886">
    <property type="term" value="C:plasma membrane"/>
    <property type="evidence" value="ECO:0007669"/>
    <property type="project" value="UniProtKB-SubCell"/>
</dbReference>
<dbReference type="AlphaFoldDB" id="A0A7I8DAF2"/>
<accession>A0A7I8DAF2</accession>
<dbReference type="InterPro" id="IPR004089">
    <property type="entry name" value="MCPsignal_dom"/>
</dbReference>
<dbReference type="SUPFAM" id="SSF58104">
    <property type="entry name" value="Methyl-accepting chemotaxis protein (MCP) signaling domain"/>
    <property type="match status" value="1"/>
</dbReference>
<evidence type="ECO:0000256" key="2">
    <source>
        <dbReference type="ARBA" id="ARBA00022475"/>
    </source>
</evidence>
<sequence>MKMTIGKKLIGGFLAVALLLGIVSGISYYSIKKIDNSYSDLVDRRAAVQVNAKDIQVNAIQLNSSLRGYLMTQDQTTLKNLQTATTTLDDLINKTMSMVTTSDQKDLLKKLGQLNSQFKNQSDQIIKLMQTNPDEAIRIANSEVIPLGREMGTQANAMADRQAKLMDEGSKANTAIVDSTTVTVLVISVIAFLLAIAIGFVISRMISKPMSKMAEAAERIASGDLTADRIRVKNRDEIGDLANSFNQMVENLRSLITQVRSSSEQVAAASEELTASADQTTQATEQIASATQQLAAGAESQLQSVTEAATAVNQMSASIQQIAANSEEVSKLADNASNSSADGVKAVNAVLSQMNEINVSVQETAAIIKNLGARSQEIGNIVGMITDIANQTNLLALNAAIEAARAGEMGRGFAVVADEVRKLAEQSGNSAQQIAELIGVIQKETDNAVVSMQQGAEKVTDGLAKTQQVNDAFYTINGAVSDVTSKVQGVSSAIDQMAAGSQQIVRVIEIVTKSAEDGASASQQTSASSQEQLATMEEVASSAQSLSRLAEDMQMILSKFKL</sequence>
<gene>
    <name evidence="10" type="ORF">skT53_20600</name>
</gene>
<dbReference type="Proteomes" id="UP000593802">
    <property type="component" value="Chromosome"/>
</dbReference>
<dbReference type="Pfam" id="PF00015">
    <property type="entry name" value="MCPsignal"/>
    <property type="match status" value="1"/>
</dbReference>
<dbReference type="InterPro" id="IPR024478">
    <property type="entry name" value="HlyB_4HB_MCP"/>
</dbReference>
<comment type="subcellular location">
    <subcellularLocation>
        <location evidence="1">Cell membrane</location>
    </subcellularLocation>
</comment>
<keyword evidence="2" id="KW-1003">Cell membrane</keyword>
<evidence type="ECO:0000256" key="5">
    <source>
        <dbReference type="ARBA" id="ARBA00029447"/>
    </source>
</evidence>
<dbReference type="SMART" id="SM00283">
    <property type="entry name" value="MA"/>
    <property type="match status" value="1"/>
</dbReference>
<evidence type="ECO:0000259" key="8">
    <source>
        <dbReference type="PROSITE" id="PS50111"/>
    </source>
</evidence>
<dbReference type="EMBL" id="AP023366">
    <property type="protein sequence ID" value="BCJ87075.1"/>
    <property type="molecule type" value="Genomic_DNA"/>
</dbReference>
<comment type="similarity">
    <text evidence="5">Belongs to the methyl-accepting chemotaxis (MCP) protein family.</text>
</comment>
<evidence type="ECO:0000259" key="9">
    <source>
        <dbReference type="PROSITE" id="PS50885"/>
    </source>
</evidence>
<evidence type="ECO:0000313" key="10">
    <source>
        <dbReference type="EMBL" id="BCJ87075.1"/>
    </source>
</evidence>
<keyword evidence="7" id="KW-1133">Transmembrane helix</keyword>
<dbReference type="CDD" id="cd11386">
    <property type="entry name" value="MCP_signal"/>
    <property type="match status" value="1"/>
</dbReference>